<keyword evidence="1" id="KW-1133">Transmembrane helix</keyword>
<evidence type="ECO:0008006" key="4">
    <source>
        <dbReference type="Google" id="ProtNLM"/>
    </source>
</evidence>
<feature type="transmembrane region" description="Helical" evidence="1">
    <location>
        <begin position="60"/>
        <end position="80"/>
    </location>
</feature>
<evidence type="ECO:0000313" key="2">
    <source>
        <dbReference type="EMBL" id="TQR04691.1"/>
    </source>
</evidence>
<dbReference type="EMBL" id="VDGG01000079">
    <property type="protein sequence ID" value="TQR04691.1"/>
    <property type="molecule type" value="Genomic_DNA"/>
</dbReference>
<evidence type="ECO:0000256" key="1">
    <source>
        <dbReference type="SAM" id="Phobius"/>
    </source>
</evidence>
<dbReference type="Proteomes" id="UP000318937">
    <property type="component" value="Unassembled WGS sequence"/>
</dbReference>
<protein>
    <recommendedName>
        <fullName evidence="4">Aspartyl/asparaginyl-tRNA synthetase</fullName>
    </recommendedName>
</protein>
<dbReference type="RefSeq" id="WP_142609439.1">
    <property type="nucleotide sequence ID" value="NZ_VDGG01000079.1"/>
</dbReference>
<sequence>MKEKWIFTVLIVAAAITALVFIVQGNLNMAVLFMTAIFALSNGYRAISFKEKGFPREAKWMRVMAIVFTILFFVVLALILF</sequence>
<gene>
    <name evidence="2" type="ORF">FG383_20205</name>
</gene>
<keyword evidence="1" id="KW-0472">Membrane</keyword>
<keyword evidence="1" id="KW-0812">Transmembrane</keyword>
<accession>A0A544SHP7</accession>
<dbReference type="AlphaFoldDB" id="A0A544SHP7"/>
<feature type="transmembrane region" description="Helical" evidence="1">
    <location>
        <begin position="5"/>
        <end position="23"/>
    </location>
</feature>
<organism evidence="2 3">
    <name type="scientific">Psychrobacillus soli</name>
    <dbReference type="NCBI Taxonomy" id="1543965"/>
    <lineage>
        <taxon>Bacteria</taxon>
        <taxon>Bacillati</taxon>
        <taxon>Bacillota</taxon>
        <taxon>Bacilli</taxon>
        <taxon>Bacillales</taxon>
        <taxon>Bacillaceae</taxon>
        <taxon>Psychrobacillus</taxon>
    </lineage>
</organism>
<reference evidence="2 3" key="1">
    <citation type="submission" date="2019-05" db="EMBL/GenBank/DDBJ databases">
        <title>Psychrobacillus vulpis sp. nov., a new species isolated from feces of a red fox that inhabits in The Tablas de Daimiel Natural Park, Albacete, Spain.</title>
        <authorList>
            <person name="Rodriguez M."/>
            <person name="Reina J.C."/>
            <person name="Bejar V."/>
            <person name="Llamas I."/>
        </authorList>
    </citation>
    <scope>NUCLEOTIDE SEQUENCE [LARGE SCALE GENOMIC DNA]</scope>
    <source>
        <strain evidence="2 3">NHI-2</strain>
    </source>
</reference>
<comment type="caution">
    <text evidence="2">The sequence shown here is derived from an EMBL/GenBank/DDBJ whole genome shotgun (WGS) entry which is preliminary data.</text>
</comment>
<dbReference type="OrthoDB" id="2455735at2"/>
<name>A0A544SHP7_9BACI</name>
<feature type="transmembrane region" description="Helical" evidence="1">
    <location>
        <begin position="29"/>
        <end position="48"/>
    </location>
</feature>
<evidence type="ECO:0000313" key="3">
    <source>
        <dbReference type="Proteomes" id="UP000318937"/>
    </source>
</evidence>
<proteinExistence type="predicted"/>
<keyword evidence="3" id="KW-1185">Reference proteome</keyword>